<comment type="caution">
    <text evidence="2">The sequence shown here is derived from an EMBL/GenBank/DDBJ whole genome shotgun (WGS) entry which is preliminary data.</text>
</comment>
<dbReference type="InterPro" id="IPR038305">
    <property type="entry name" value="HeLo_sf"/>
</dbReference>
<evidence type="ECO:0000313" key="3">
    <source>
        <dbReference type="Proteomes" id="UP001610432"/>
    </source>
</evidence>
<evidence type="ECO:0000313" key="2">
    <source>
        <dbReference type="EMBL" id="KAL2865213.1"/>
    </source>
</evidence>
<sequence length="893" mass="96708">MEIASTAVGIVGLAALFDTCIETLDTISSAARYGVNRQILQTKIEVERVRLMVWGDAVGITEISVERGEQEITEDELAVLDESLRGNTLRPAVAGLLACFVRYFEDLELLQKRYGLAPAQASIDTGSVVKTTPTREMLLATFQKTYSRFHERHVQSQQGTSSLKKARWAVTDEKKFRALLGELKAINDSLASLLPAIRDKGRVQLRAEIMRSSDLEQLETLVAAADDATDLIAETASLRLEMLSTASGAATSKVFPRAVQVKPAQSSGPERPVPTAASSQSVVQALIAATLDDPSSPAPTAPPTEPYDNAGALVIQKLYSKPDTLACYHWLVGLGEEIEQSKAQPIHPAFALQFTPESVSAIAEPFLELEINTDAKYTGWSPGSTSLAGFAREITLWKKIAKPASSDKPPPTWHAAQSKSLTSDAIDSQWNQIREGLGEDFTDRKGFDTVRELIGPSNFAWLDPGEEVKLRHQITDLLGALSISPVPSVEHRRSIFLLACNKKIDPTRSFSFIDFMRKLLLAREALLRIRRDNSCWYGGITCSQLDGIILFVDQMQWPFATEVHAEVARARESLGAQNPSVEVSLVDWVAGLVLPGTTFPVSILTALYGLSPTLRTRLPRQTVQARQGNYGIVYPQASYWHYRSVVGKVLAPLSLLSDSNRGHVKCLGGWVGPCLSPALPECTYGLLIAISAHPPPYADTEGGDKGGHDHNPLVTTDSSTGWTLPSPPPAISQASDTDAVTLQTVRLSKAPAASTKVDDAQPYTVRLDFRLHRPRTFSTFTLYTNSVFVAAPPCRGTHRVDPDRGSQYTFRICSIESLAQVPRRGGASGGTAILVIDAAGGAQSEVFARAWCCHTGTNAVVWKNREGEGGCCFKCALMAASAEGLGTGVVIAC</sequence>
<dbReference type="InterPro" id="IPR029498">
    <property type="entry name" value="HeLo_dom"/>
</dbReference>
<feature type="domain" description="Prion-inhibition and propagation HeLo" evidence="1">
    <location>
        <begin position="6"/>
        <end position="221"/>
    </location>
</feature>
<dbReference type="Gene3D" id="1.20.120.1020">
    <property type="entry name" value="Prion-inhibition and propagation, HeLo domain"/>
    <property type="match status" value="1"/>
</dbReference>
<reference evidence="2 3" key="1">
    <citation type="submission" date="2024-07" db="EMBL/GenBank/DDBJ databases">
        <title>Section-level genome sequencing and comparative genomics of Aspergillus sections Usti and Cavernicolus.</title>
        <authorList>
            <consortium name="Lawrence Berkeley National Laboratory"/>
            <person name="Nybo J.L."/>
            <person name="Vesth T.C."/>
            <person name="Theobald S."/>
            <person name="Frisvad J.C."/>
            <person name="Larsen T.O."/>
            <person name="Kjaerboelling I."/>
            <person name="Rothschild-Mancinelli K."/>
            <person name="Lyhne E.K."/>
            <person name="Kogle M.E."/>
            <person name="Barry K."/>
            <person name="Clum A."/>
            <person name="Na H."/>
            <person name="Ledsgaard L."/>
            <person name="Lin J."/>
            <person name="Lipzen A."/>
            <person name="Kuo A."/>
            <person name="Riley R."/>
            <person name="Mondo S."/>
            <person name="Labutti K."/>
            <person name="Haridas S."/>
            <person name="Pangalinan J."/>
            <person name="Salamov A.A."/>
            <person name="Simmons B.A."/>
            <person name="Magnuson J.K."/>
            <person name="Chen J."/>
            <person name="Drula E."/>
            <person name="Henrissat B."/>
            <person name="Wiebenga A."/>
            <person name="Lubbers R.J."/>
            <person name="Gomes A.C."/>
            <person name="Macurrencykelacurrency M.R."/>
            <person name="Stajich J."/>
            <person name="Grigoriev I.V."/>
            <person name="Mortensen U.H."/>
            <person name="De Vries R.P."/>
            <person name="Baker S.E."/>
            <person name="Andersen M.R."/>
        </authorList>
    </citation>
    <scope>NUCLEOTIDE SEQUENCE [LARGE SCALE GENOMIC DNA]</scope>
    <source>
        <strain evidence="2 3">CBS 449.75</strain>
    </source>
</reference>
<name>A0ABR4LP91_9EURO</name>
<dbReference type="Pfam" id="PF14479">
    <property type="entry name" value="HeLo"/>
    <property type="match status" value="1"/>
</dbReference>
<protein>
    <submittedName>
        <fullName evidence="2">Prion-inhibition and propagation-domain-containing protein</fullName>
    </submittedName>
</protein>
<dbReference type="PANTHER" id="PTHR42345">
    <property type="entry name" value="TPR_REGION DOMAIN-CONTAINING PROTEIN"/>
    <property type="match status" value="1"/>
</dbReference>
<keyword evidence="2" id="KW-0034">Amyloid</keyword>
<organism evidence="2 3">
    <name type="scientific">Aspergillus lucknowensis</name>
    <dbReference type="NCBI Taxonomy" id="176173"/>
    <lineage>
        <taxon>Eukaryota</taxon>
        <taxon>Fungi</taxon>
        <taxon>Dikarya</taxon>
        <taxon>Ascomycota</taxon>
        <taxon>Pezizomycotina</taxon>
        <taxon>Eurotiomycetes</taxon>
        <taxon>Eurotiomycetidae</taxon>
        <taxon>Eurotiales</taxon>
        <taxon>Aspergillaceae</taxon>
        <taxon>Aspergillus</taxon>
        <taxon>Aspergillus subgen. Nidulantes</taxon>
    </lineage>
</organism>
<dbReference type="GeneID" id="98148406"/>
<dbReference type="Proteomes" id="UP001610432">
    <property type="component" value="Unassembled WGS sequence"/>
</dbReference>
<proteinExistence type="predicted"/>
<keyword evidence="3" id="KW-1185">Reference proteome</keyword>
<dbReference type="PANTHER" id="PTHR42345:SF2">
    <property type="entry name" value="HELICASE-LIKE PROTEIN"/>
    <property type="match status" value="1"/>
</dbReference>
<evidence type="ECO:0000259" key="1">
    <source>
        <dbReference type="Pfam" id="PF14479"/>
    </source>
</evidence>
<accession>A0ABR4LP91</accession>
<gene>
    <name evidence="2" type="ORF">BJX67DRAFT_382956</name>
</gene>
<dbReference type="EMBL" id="JBFXLQ010000033">
    <property type="protein sequence ID" value="KAL2865213.1"/>
    <property type="molecule type" value="Genomic_DNA"/>
</dbReference>
<dbReference type="RefSeq" id="XP_070884192.1">
    <property type="nucleotide sequence ID" value="XM_071033334.1"/>
</dbReference>
<keyword evidence="2" id="KW-0640">Prion</keyword>